<dbReference type="Pfam" id="PF00528">
    <property type="entry name" value="BPD_transp_1"/>
    <property type="match status" value="1"/>
</dbReference>
<accession>A0AAU8AT44</accession>
<feature type="transmembrane region" description="Helical" evidence="7">
    <location>
        <begin position="126"/>
        <end position="147"/>
    </location>
</feature>
<dbReference type="InterPro" id="IPR000515">
    <property type="entry name" value="MetI-like"/>
</dbReference>
<comment type="subcellular location">
    <subcellularLocation>
        <location evidence="1 7">Cell membrane</location>
        <topology evidence="1 7">Multi-pass membrane protein</topology>
    </subcellularLocation>
</comment>
<feature type="domain" description="ABC transmembrane type-1" evidence="8">
    <location>
        <begin position="62"/>
        <end position="246"/>
    </location>
</feature>
<dbReference type="PROSITE" id="PS50928">
    <property type="entry name" value="ABC_TM1"/>
    <property type="match status" value="1"/>
</dbReference>
<dbReference type="PANTHER" id="PTHR30151">
    <property type="entry name" value="ALKANE SULFONATE ABC TRANSPORTER-RELATED, MEMBRANE SUBUNIT"/>
    <property type="match status" value="1"/>
</dbReference>
<dbReference type="PANTHER" id="PTHR30151:SF41">
    <property type="entry name" value="ABC TRANSPORTER PERMEASE PROTEIN"/>
    <property type="match status" value="1"/>
</dbReference>
<dbReference type="InterPro" id="IPR035906">
    <property type="entry name" value="MetI-like_sf"/>
</dbReference>
<evidence type="ECO:0000256" key="6">
    <source>
        <dbReference type="ARBA" id="ARBA00023136"/>
    </source>
</evidence>
<evidence type="ECO:0000256" key="2">
    <source>
        <dbReference type="ARBA" id="ARBA00022448"/>
    </source>
</evidence>
<dbReference type="GO" id="GO:0055085">
    <property type="term" value="P:transmembrane transport"/>
    <property type="evidence" value="ECO:0007669"/>
    <property type="project" value="InterPro"/>
</dbReference>
<evidence type="ECO:0000256" key="3">
    <source>
        <dbReference type="ARBA" id="ARBA00022475"/>
    </source>
</evidence>
<organism evidence="9">
    <name type="scientific">Alloyangia sp. H15</name>
    <dbReference type="NCBI Taxonomy" id="3029062"/>
    <lineage>
        <taxon>Bacteria</taxon>
        <taxon>Pseudomonadati</taxon>
        <taxon>Pseudomonadota</taxon>
        <taxon>Alphaproteobacteria</taxon>
        <taxon>Rhodobacterales</taxon>
        <taxon>Roseobacteraceae</taxon>
        <taxon>Alloyangia</taxon>
    </lineage>
</organism>
<evidence type="ECO:0000256" key="7">
    <source>
        <dbReference type="RuleBase" id="RU363032"/>
    </source>
</evidence>
<gene>
    <name evidence="9" type="ORF">PVT71_28705</name>
</gene>
<evidence type="ECO:0000313" key="9">
    <source>
        <dbReference type="EMBL" id="XCC97964.1"/>
    </source>
</evidence>
<evidence type="ECO:0000256" key="1">
    <source>
        <dbReference type="ARBA" id="ARBA00004651"/>
    </source>
</evidence>
<keyword evidence="9" id="KW-0614">Plasmid</keyword>
<feature type="transmembrane region" description="Helical" evidence="7">
    <location>
        <begin position="97"/>
        <end position="120"/>
    </location>
</feature>
<protein>
    <submittedName>
        <fullName evidence="9">ABC transporter permease</fullName>
    </submittedName>
</protein>
<dbReference type="SUPFAM" id="SSF161098">
    <property type="entry name" value="MetI-like"/>
    <property type="match status" value="1"/>
</dbReference>
<evidence type="ECO:0000256" key="4">
    <source>
        <dbReference type="ARBA" id="ARBA00022692"/>
    </source>
</evidence>
<keyword evidence="4 7" id="KW-0812">Transmembrane</keyword>
<proteinExistence type="inferred from homology"/>
<geneLocation type="plasmid" evidence="9">
    <name>unnamed5</name>
</geneLocation>
<dbReference type="RefSeq" id="WP_353476842.1">
    <property type="nucleotide sequence ID" value="NZ_CP123390.1"/>
</dbReference>
<keyword evidence="5 7" id="KW-1133">Transmembrane helix</keyword>
<dbReference type="Gene3D" id="1.10.3720.10">
    <property type="entry name" value="MetI-like"/>
    <property type="match status" value="1"/>
</dbReference>
<dbReference type="EMBL" id="CP123390">
    <property type="protein sequence ID" value="XCC97964.1"/>
    <property type="molecule type" value="Genomic_DNA"/>
</dbReference>
<comment type="similarity">
    <text evidence="7">Belongs to the binding-protein-dependent transport system permease family.</text>
</comment>
<feature type="transmembrane region" description="Helical" evidence="7">
    <location>
        <begin position="57"/>
        <end position="85"/>
    </location>
</feature>
<dbReference type="GO" id="GO:0005886">
    <property type="term" value="C:plasma membrane"/>
    <property type="evidence" value="ECO:0007669"/>
    <property type="project" value="UniProtKB-SubCell"/>
</dbReference>
<dbReference type="CDD" id="cd06261">
    <property type="entry name" value="TM_PBP2"/>
    <property type="match status" value="1"/>
</dbReference>
<reference evidence="9" key="1">
    <citation type="submission" date="2023-02" db="EMBL/GenBank/DDBJ databases">
        <title>Description and genomic characterization of Salipiger bruguierae sp. nov., isolated from the sediment of mangrove plant Bruguiera sexangula.</title>
        <authorList>
            <person name="Long M."/>
        </authorList>
    </citation>
    <scope>NUCLEOTIDE SEQUENCE</scope>
    <source>
        <strain evidence="9">H15</strain>
        <plasmid evidence="9">unnamed5</plasmid>
    </source>
</reference>
<evidence type="ECO:0000256" key="5">
    <source>
        <dbReference type="ARBA" id="ARBA00022989"/>
    </source>
</evidence>
<keyword evidence="6 7" id="KW-0472">Membrane</keyword>
<sequence length="266" mass="28143">MTPLLNNEIFQRIAGPLLVGVLLVCGWEAFCAAKDLPPYIFPAPSDIWQSFTAHAGSLFAALASTLRVTLIAFVAATIVGIALAVLFTSSRVLEISLFPYAVLMQVTPIAAISPLIIILVKETQTALVLCAALVALFPIISNTTLGLRSVDRGLVNLFRANGASRWQTLVRLKIPAALPHVFGGLRISIGLALIGAVVGEFVAGTGGRSAGLAYQILLAGFELDIPLMFAALMMITFTGVLLFMLMVGLSRLVLGDWHESETAPAG</sequence>
<evidence type="ECO:0000259" key="8">
    <source>
        <dbReference type="PROSITE" id="PS50928"/>
    </source>
</evidence>
<dbReference type="AlphaFoldDB" id="A0AAU8AT44"/>
<feature type="transmembrane region" description="Helical" evidence="7">
    <location>
        <begin position="181"/>
        <end position="205"/>
    </location>
</feature>
<keyword evidence="3" id="KW-1003">Cell membrane</keyword>
<keyword evidence="2 7" id="KW-0813">Transport</keyword>
<name>A0AAU8AT44_9RHOB</name>
<feature type="transmembrane region" description="Helical" evidence="7">
    <location>
        <begin position="225"/>
        <end position="249"/>
    </location>
</feature>